<gene>
    <name evidence="1" type="ORF">MTIM_40100</name>
</gene>
<evidence type="ECO:0000313" key="1">
    <source>
        <dbReference type="EMBL" id="GFG98131.1"/>
    </source>
</evidence>
<dbReference type="EMBL" id="BLLA01000001">
    <property type="protein sequence ID" value="GFG98131.1"/>
    <property type="molecule type" value="Genomic_DNA"/>
</dbReference>
<dbReference type="Proteomes" id="UP000465301">
    <property type="component" value="Unassembled WGS sequence"/>
</dbReference>
<name>A0A7I9ZAV3_9MYCO</name>
<dbReference type="RefSeq" id="WP_163713127.1">
    <property type="nucleotide sequence ID" value="NZ_BLLA01000001.1"/>
</dbReference>
<sequence>MTTEYDDDQPPLHPVHARLIPHHSWIPAAIEALPKGWVNVRLWARDKSGRDTYITEPCPGILRYESGVTEIVLTEADAAENLWDDNGEAYDPHPVVIDTVAADPPHVRRHYVDPDWLPAYRGGGYIGTVPADFVPQLLAESGHANAISAMW</sequence>
<reference evidence="1 2" key="1">
    <citation type="journal article" date="2019" name="Emerg. Microbes Infect.">
        <title>Comprehensive subspecies identification of 175 nontuberculous mycobacteria species based on 7547 genomic profiles.</title>
        <authorList>
            <person name="Matsumoto Y."/>
            <person name="Kinjo T."/>
            <person name="Motooka D."/>
            <person name="Nabeya D."/>
            <person name="Jung N."/>
            <person name="Uechi K."/>
            <person name="Horii T."/>
            <person name="Iida T."/>
            <person name="Fujita J."/>
            <person name="Nakamura S."/>
        </authorList>
    </citation>
    <scope>NUCLEOTIDE SEQUENCE [LARGE SCALE GENOMIC DNA]</scope>
    <source>
        <strain evidence="1 2">JCM 30726</strain>
    </source>
</reference>
<protein>
    <submittedName>
        <fullName evidence="1">Uncharacterized protein</fullName>
    </submittedName>
</protein>
<organism evidence="1 2">
    <name type="scientific">Mycobacterium timonense</name>
    <dbReference type="NCBI Taxonomy" id="701043"/>
    <lineage>
        <taxon>Bacteria</taxon>
        <taxon>Bacillati</taxon>
        <taxon>Actinomycetota</taxon>
        <taxon>Actinomycetes</taxon>
        <taxon>Mycobacteriales</taxon>
        <taxon>Mycobacteriaceae</taxon>
        <taxon>Mycobacterium</taxon>
        <taxon>Mycobacterium avium complex (MAC)</taxon>
    </lineage>
</organism>
<keyword evidence="2" id="KW-1185">Reference proteome</keyword>
<dbReference type="AlphaFoldDB" id="A0A7I9ZAV3"/>
<proteinExistence type="predicted"/>
<comment type="caution">
    <text evidence="1">The sequence shown here is derived from an EMBL/GenBank/DDBJ whole genome shotgun (WGS) entry which is preliminary data.</text>
</comment>
<accession>A0A7I9ZAV3</accession>
<evidence type="ECO:0000313" key="2">
    <source>
        <dbReference type="Proteomes" id="UP000465301"/>
    </source>
</evidence>